<protein>
    <recommendedName>
        <fullName evidence="8">Na(+)-translocating NADH-quinone reductase subunit A</fullName>
        <shortName evidence="8">Na(+)-NQR subunit A</shortName>
        <shortName evidence="8">Na(+)-translocating NQR subunit A</shortName>
        <ecNumber evidence="8">7.2.1.1</ecNumber>
    </recommendedName>
    <alternativeName>
        <fullName evidence="8">NQR complex subunit A</fullName>
    </alternativeName>
    <alternativeName>
        <fullName evidence="8">NQR-1 subunit A</fullName>
    </alternativeName>
</protein>
<comment type="similarity">
    <text evidence="8">Belongs to the NqrA family.</text>
</comment>
<reference evidence="12" key="1">
    <citation type="journal article" date="2020" name="mSystems">
        <title>Genome- and Community-Level Interaction Insights into Carbon Utilization and Element Cycling Functions of Hydrothermarchaeota in Hydrothermal Sediment.</title>
        <authorList>
            <person name="Zhou Z."/>
            <person name="Liu Y."/>
            <person name="Xu W."/>
            <person name="Pan J."/>
            <person name="Luo Z.H."/>
            <person name="Li M."/>
        </authorList>
    </citation>
    <scope>NUCLEOTIDE SEQUENCE [LARGE SCALE GENOMIC DNA]</scope>
    <source>
        <strain evidence="12">HyVt-577</strain>
    </source>
</reference>
<dbReference type="PANTHER" id="PTHR37839:SF1">
    <property type="entry name" value="NA(+)-TRANSLOCATING NADH-QUINONE REDUCTASE SUBUNIT A"/>
    <property type="match status" value="1"/>
</dbReference>
<name>A0A7V4TXX3_CALAY</name>
<accession>A0A7V4TXX3</accession>
<evidence type="ECO:0000259" key="10">
    <source>
        <dbReference type="Pfam" id="PF11973"/>
    </source>
</evidence>
<dbReference type="Proteomes" id="UP000885779">
    <property type="component" value="Unassembled WGS sequence"/>
</dbReference>
<feature type="domain" description="NqrA N-terminal barrel-sandwich hybrid" evidence="9">
    <location>
        <begin position="5"/>
        <end position="96"/>
    </location>
</feature>
<proteinExistence type="inferred from homology"/>
<dbReference type="PANTHER" id="PTHR37839">
    <property type="entry name" value="NA(+)-TRANSLOCATING NADH-QUINONE REDUCTASE SUBUNIT A"/>
    <property type="match status" value="1"/>
</dbReference>
<dbReference type="InterPro" id="IPR022615">
    <property type="entry name" value="NqrA_C_domain"/>
</dbReference>
<evidence type="ECO:0000259" key="11">
    <source>
        <dbReference type="Pfam" id="PF24836"/>
    </source>
</evidence>
<dbReference type="Pfam" id="PF05896">
    <property type="entry name" value="NQRA_N"/>
    <property type="match status" value="1"/>
</dbReference>
<evidence type="ECO:0000259" key="9">
    <source>
        <dbReference type="Pfam" id="PF05896"/>
    </source>
</evidence>
<dbReference type="InterPro" id="IPR008703">
    <property type="entry name" value="NqrA"/>
</dbReference>
<evidence type="ECO:0000256" key="4">
    <source>
        <dbReference type="ARBA" id="ARBA00023053"/>
    </source>
</evidence>
<comment type="catalytic activity">
    <reaction evidence="8">
        <text>a ubiquinone + n Na(+)(in) + NADH + H(+) = a ubiquinol + n Na(+)(out) + NAD(+)</text>
        <dbReference type="Rhea" id="RHEA:47748"/>
        <dbReference type="Rhea" id="RHEA-COMP:9565"/>
        <dbReference type="Rhea" id="RHEA-COMP:9566"/>
        <dbReference type="ChEBI" id="CHEBI:15378"/>
        <dbReference type="ChEBI" id="CHEBI:16389"/>
        <dbReference type="ChEBI" id="CHEBI:17976"/>
        <dbReference type="ChEBI" id="CHEBI:29101"/>
        <dbReference type="ChEBI" id="CHEBI:57540"/>
        <dbReference type="ChEBI" id="CHEBI:57945"/>
        <dbReference type="EC" id="7.2.1.1"/>
    </reaction>
</comment>
<dbReference type="GO" id="GO:0016655">
    <property type="term" value="F:oxidoreductase activity, acting on NAD(P)H, quinone or similar compound as acceptor"/>
    <property type="evidence" value="ECO:0007669"/>
    <property type="project" value="UniProtKB-UniRule"/>
</dbReference>
<comment type="caution">
    <text evidence="12">The sequence shown here is derived from an EMBL/GenBank/DDBJ whole genome shotgun (WGS) entry which is preliminary data.</text>
</comment>
<evidence type="ECO:0000256" key="7">
    <source>
        <dbReference type="ARBA" id="ARBA00023201"/>
    </source>
</evidence>
<dbReference type="InterPro" id="IPR056147">
    <property type="entry name" value="NQRA_N"/>
</dbReference>
<evidence type="ECO:0000256" key="1">
    <source>
        <dbReference type="ARBA" id="ARBA00022448"/>
    </source>
</evidence>
<keyword evidence="7 8" id="KW-0739">Sodium transport</keyword>
<evidence type="ECO:0000256" key="3">
    <source>
        <dbReference type="ARBA" id="ARBA00023027"/>
    </source>
</evidence>
<keyword evidence="1 8" id="KW-0813">Transport</keyword>
<dbReference type="InterPro" id="IPR056148">
    <property type="entry name" value="NQRA_2nd"/>
</dbReference>
<evidence type="ECO:0000256" key="6">
    <source>
        <dbReference type="ARBA" id="ARBA00023075"/>
    </source>
</evidence>
<dbReference type="GO" id="GO:0006814">
    <property type="term" value="P:sodium ion transport"/>
    <property type="evidence" value="ECO:0007669"/>
    <property type="project" value="UniProtKB-UniRule"/>
</dbReference>
<dbReference type="Pfam" id="PF24836">
    <property type="entry name" value="NQRA_2nd"/>
    <property type="match status" value="1"/>
</dbReference>
<evidence type="ECO:0000256" key="8">
    <source>
        <dbReference type="HAMAP-Rule" id="MF_00425"/>
    </source>
</evidence>
<dbReference type="HAMAP" id="MF_00425">
    <property type="entry name" value="NqrA"/>
    <property type="match status" value="1"/>
</dbReference>
<keyword evidence="6 8" id="KW-0830">Ubiquinone</keyword>
<sequence length="454" mass="49969">MADFNLKRGYDIPIEGQAEKKLTVLPAPKKAAVQPLEFRGLKLRLLVAEGDTVKIGTPLLADKANENIKLVAPVSGTVAQIIRGERRQLQAIVVENDGKDAAEVVGKWTADEVKKLSADEIKTRLLSGGMWPHIRQRPFNKVANPADTPRDIFISAFDTAPLAADPAFLLEGEEEAFRIGLDALAGMTGGKVHLSLNGALSAQPSVFANASGVEKHYFSGPHPAGNVGVQIHHIAPLQKDDLVWYIQPYAVALIGKFFLNGFFQNERIVALAGSSLKERSYVKTIVGAPISSLIPEKNIVDEPVRFINGNVLTGRKTSFSGYLTFYDYLVTVIPEAKKERKLLGYFRPGFNLPSFSKTFLSALIPGKKFKMDTSLFGGHRAFIQNEEYERVLPMDIMPVQLMKSILAEDFEEMEALGILELDEEDVALCSYIDLSKNDFGAILRKGLDLIEREG</sequence>
<keyword evidence="5 8" id="KW-0406">Ion transport</keyword>
<comment type="subunit">
    <text evidence="8">Composed of six subunits; NqrA, NqrB, NqrC, NqrD, NqrE and NqrF.</text>
</comment>
<organism evidence="12">
    <name type="scientific">Caldithrix abyssi</name>
    <dbReference type="NCBI Taxonomy" id="187145"/>
    <lineage>
        <taxon>Bacteria</taxon>
        <taxon>Pseudomonadati</taxon>
        <taxon>Calditrichota</taxon>
        <taxon>Calditrichia</taxon>
        <taxon>Calditrichales</taxon>
        <taxon>Calditrichaceae</taxon>
        <taxon>Caldithrix</taxon>
    </lineage>
</organism>
<evidence type="ECO:0000313" key="12">
    <source>
        <dbReference type="EMBL" id="HGY54471.1"/>
    </source>
</evidence>
<dbReference type="NCBIfam" id="TIGR01936">
    <property type="entry name" value="nqrA"/>
    <property type="match status" value="1"/>
</dbReference>
<dbReference type="Pfam" id="PF11973">
    <property type="entry name" value="NQRA_SLBB"/>
    <property type="match status" value="1"/>
</dbReference>
<keyword evidence="4 8" id="KW-0915">Sodium</keyword>
<dbReference type="AlphaFoldDB" id="A0A7V4TXX3"/>
<keyword evidence="3 8" id="KW-0520">NAD</keyword>
<comment type="function">
    <text evidence="8">NQR complex catalyzes the reduction of ubiquinone-1 to ubiquinol by two successive reactions, coupled with the transport of Na(+) ions from the cytoplasm to the periplasm. NqrA to NqrE are probably involved in the second step, the conversion of ubisemiquinone to ubiquinol.</text>
</comment>
<feature type="domain" description="NqrA second alpha/beta" evidence="11">
    <location>
        <begin position="117"/>
        <end position="262"/>
    </location>
</feature>
<gene>
    <name evidence="8" type="primary">nqrA</name>
    <name evidence="12" type="ORF">ENK44_02090</name>
</gene>
<dbReference type="EMBL" id="DRQG01000020">
    <property type="protein sequence ID" value="HGY54471.1"/>
    <property type="molecule type" value="Genomic_DNA"/>
</dbReference>
<feature type="domain" description="Na(+)-translocating NADH-quinone reductase subunit A C-terminal" evidence="10">
    <location>
        <begin position="268"/>
        <end position="317"/>
    </location>
</feature>
<dbReference type="NCBIfam" id="NF003761">
    <property type="entry name" value="PRK05352.1-4"/>
    <property type="match status" value="1"/>
</dbReference>
<evidence type="ECO:0000256" key="5">
    <source>
        <dbReference type="ARBA" id="ARBA00023065"/>
    </source>
</evidence>
<evidence type="ECO:0000256" key="2">
    <source>
        <dbReference type="ARBA" id="ARBA00022967"/>
    </source>
</evidence>
<keyword evidence="2 8" id="KW-1278">Translocase</keyword>
<dbReference type="EC" id="7.2.1.1" evidence="8"/>